<evidence type="ECO:0000256" key="2">
    <source>
        <dbReference type="SAM" id="SignalP"/>
    </source>
</evidence>
<evidence type="ECO:0000313" key="3">
    <source>
        <dbReference type="EMBL" id="VTR92609.1"/>
    </source>
</evidence>
<dbReference type="KEGG" id="gms:SOIL9_51050"/>
<feature type="signal peptide" evidence="2">
    <location>
        <begin position="1"/>
        <end position="16"/>
    </location>
</feature>
<dbReference type="RefSeq" id="WP_162667446.1">
    <property type="nucleotide sequence ID" value="NZ_LR593886.1"/>
</dbReference>
<name>A0A6P2CUG2_9BACT</name>
<evidence type="ECO:0000313" key="4">
    <source>
        <dbReference type="Proteomes" id="UP000464178"/>
    </source>
</evidence>
<feature type="compositionally biased region" description="Polar residues" evidence="1">
    <location>
        <begin position="120"/>
        <end position="131"/>
    </location>
</feature>
<accession>A0A6P2CUG2</accession>
<reference evidence="3 4" key="1">
    <citation type="submission" date="2019-05" db="EMBL/GenBank/DDBJ databases">
        <authorList>
            <consortium name="Science for Life Laboratories"/>
        </authorList>
    </citation>
    <scope>NUCLEOTIDE SEQUENCE [LARGE SCALE GENOMIC DNA]</scope>
    <source>
        <strain evidence="3">Soil9</strain>
    </source>
</reference>
<protein>
    <recommendedName>
        <fullName evidence="5">Lipoprotein</fullName>
    </recommendedName>
</protein>
<feature type="chain" id="PRO_5026762502" description="Lipoprotein" evidence="2">
    <location>
        <begin position="17"/>
        <end position="131"/>
    </location>
</feature>
<gene>
    <name evidence="3" type="ORF">SOIL9_51050</name>
</gene>
<evidence type="ECO:0000256" key="1">
    <source>
        <dbReference type="SAM" id="MobiDB-lite"/>
    </source>
</evidence>
<keyword evidence="4" id="KW-1185">Reference proteome</keyword>
<dbReference type="Proteomes" id="UP000464178">
    <property type="component" value="Chromosome"/>
</dbReference>
<feature type="region of interest" description="Disordered" evidence="1">
    <location>
        <begin position="101"/>
        <end position="131"/>
    </location>
</feature>
<organism evidence="3 4">
    <name type="scientific">Gemmata massiliana</name>
    <dbReference type="NCBI Taxonomy" id="1210884"/>
    <lineage>
        <taxon>Bacteria</taxon>
        <taxon>Pseudomonadati</taxon>
        <taxon>Planctomycetota</taxon>
        <taxon>Planctomycetia</taxon>
        <taxon>Gemmatales</taxon>
        <taxon>Gemmataceae</taxon>
        <taxon>Gemmata</taxon>
    </lineage>
</organism>
<dbReference type="AlphaFoldDB" id="A0A6P2CUG2"/>
<sequence>MLRRSVLIAAAAVLVAAQTGCRSNCSDWRPGWFTSHSRSAAPGQTVGRNSGCFDMATGQPVPCPPGTPANVVPGGAFPSVVPGGSRPNELHMPLENGLIPAPATPIPAPGNDAILPLPTMSGTPVKNGSNK</sequence>
<dbReference type="EMBL" id="LR593886">
    <property type="protein sequence ID" value="VTR92609.1"/>
    <property type="molecule type" value="Genomic_DNA"/>
</dbReference>
<keyword evidence="2" id="KW-0732">Signal</keyword>
<evidence type="ECO:0008006" key="5">
    <source>
        <dbReference type="Google" id="ProtNLM"/>
    </source>
</evidence>
<proteinExistence type="predicted"/>